<feature type="transmembrane region" description="Helical" evidence="5">
    <location>
        <begin position="269"/>
        <end position="290"/>
    </location>
</feature>
<evidence type="ECO:0000313" key="8">
    <source>
        <dbReference type="Proteomes" id="UP001606301"/>
    </source>
</evidence>
<dbReference type="PROSITE" id="PS50850">
    <property type="entry name" value="MFS"/>
    <property type="match status" value="1"/>
</dbReference>
<evidence type="ECO:0000256" key="4">
    <source>
        <dbReference type="ARBA" id="ARBA00023136"/>
    </source>
</evidence>
<feature type="transmembrane region" description="Helical" evidence="5">
    <location>
        <begin position="243"/>
        <end position="263"/>
    </location>
</feature>
<keyword evidence="3 5" id="KW-1133">Transmembrane helix</keyword>
<protein>
    <submittedName>
        <fullName evidence="7">MFS transporter</fullName>
    </submittedName>
</protein>
<accession>A0ABW7FJL0</accession>
<dbReference type="RefSeq" id="WP_394397874.1">
    <property type="nucleotide sequence ID" value="NZ_JBIGHW010000006.1"/>
</dbReference>
<feature type="transmembrane region" description="Helical" evidence="5">
    <location>
        <begin position="299"/>
        <end position="318"/>
    </location>
</feature>
<dbReference type="InterPro" id="IPR039672">
    <property type="entry name" value="MFS_2"/>
</dbReference>
<feature type="transmembrane region" description="Helical" evidence="5">
    <location>
        <begin position="422"/>
        <end position="450"/>
    </location>
</feature>
<comment type="caution">
    <text evidence="7">The sequence shown here is derived from an EMBL/GenBank/DDBJ whole genome shotgun (WGS) entry which is preliminary data.</text>
</comment>
<comment type="similarity">
    <text evidence="1">Belongs to the sodium:galactoside symporter (TC 2.A.2) family.</text>
</comment>
<dbReference type="Gene3D" id="1.20.1250.20">
    <property type="entry name" value="MFS general substrate transporter like domains"/>
    <property type="match status" value="1"/>
</dbReference>
<feature type="domain" description="Major facilitator superfamily (MFS) profile" evidence="6">
    <location>
        <begin position="10"/>
        <end position="454"/>
    </location>
</feature>
<dbReference type="InterPro" id="IPR020846">
    <property type="entry name" value="MFS_dom"/>
</dbReference>
<dbReference type="PANTHER" id="PTHR11328">
    <property type="entry name" value="MAJOR FACILITATOR SUPERFAMILY DOMAIN-CONTAINING PROTEIN"/>
    <property type="match status" value="1"/>
</dbReference>
<dbReference type="SUPFAM" id="SSF103473">
    <property type="entry name" value="MFS general substrate transporter"/>
    <property type="match status" value="1"/>
</dbReference>
<dbReference type="Proteomes" id="UP001606301">
    <property type="component" value="Unassembled WGS sequence"/>
</dbReference>
<feature type="transmembrane region" description="Helical" evidence="5">
    <location>
        <begin position="156"/>
        <end position="174"/>
    </location>
</feature>
<dbReference type="PANTHER" id="PTHR11328:SF24">
    <property type="entry name" value="MAJOR FACILITATOR SUPERFAMILY (MFS) PROFILE DOMAIN-CONTAINING PROTEIN"/>
    <property type="match status" value="1"/>
</dbReference>
<name>A0ABW7FJL0_9BURK</name>
<feature type="transmembrane region" description="Helical" evidence="5">
    <location>
        <begin position="392"/>
        <end position="410"/>
    </location>
</feature>
<evidence type="ECO:0000256" key="5">
    <source>
        <dbReference type="SAM" id="Phobius"/>
    </source>
</evidence>
<feature type="transmembrane region" description="Helical" evidence="5">
    <location>
        <begin position="9"/>
        <end position="28"/>
    </location>
</feature>
<feature type="transmembrane region" description="Helical" evidence="5">
    <location>
        <begin position="186"/>
        <end position="206"/>
    </location>
</feature>
<keyword evidence="8" id="KW-1185">Reference proteome</keyword>
<dbReference type="InterPro" id="IPR036259">
    <property type="entry name" value="MFS_trans_sf"/>
</dbReference>
<feature type="transmembrane region" description="Helical" evidence="5">
    <location>
        <begin position="85"/>
        <end position="104"/>
    </location>
</feature>
<sequence>MTRTTRPAPLYVSTMLAYGAGMLGTQIFRDTPAALLPLFMATMLGVPAWLTGIVVLVPKLWLVVCDPLMGNWSDKAKARRGRSPFLIAGAVLTSLGFVSLFSFTGFSSPYVAAVAIGVLYFMASTAFSAFSVPYLAMASELSPDSYERTKILSYRMIFAVLGVVIAVGAAQPVIQHLGGGPDAWRTAALMLGGLSLLSMLTTPLGLRSRVAPDTRAISAGNWRDGLAAGWRNRAYRQILSAHFIQSTAMGCGYTVLGFVFIYVVGKIDLILPFVLLMAAGSLISQPLWLAMSHRLGKRFCFVLATVAWALITVSWMWAGTGGEVLATLPLLGALDTHQALVILRGIGIGVTNAGVLLMIFSMLTDAIKDGQAADGVVDEGLLSGVFTAIEKLGFAIGPLIAGVVLSLSGFQSSSTGMVQQSAGAISGILIAFAIVPTVGLVLSLVAYTLLRQPQAGRLGRTVSA</sequence>
<keyword evidence="4 5" id="KW-0472">Membrane</keyword>
<evidence type="ECO:0000256" key="2">
    <source>
        <dbReference type="ARBA" id="ARBA00022692"/>
    </source>
</evidence>
<organism evidence="7 8">
    <name type="scientific">Pelomonas margarita</name>
    <dbReference type="NCBI Taxonomy" id="3299031"/>
    <lineage>
        <taxon>Bacteria</taxon>
        <taxon>Pseudomonadati</taxon>
        <taxon>Pseudomonadota</taxon>
        <taxon>Betaproteobacteria</taxon>
        <taxon>Burkholderiales</taxon>
        <taxon>Sphaerotilaceae</taxon>
        <taxon>Roseateles</taxon>
    </lineage>
</organism>
<feature type="transmembrane region" description="Helical" evidence="5">
    <location>
        <begin position="110"/>
        <end position="135"/>
    </location>
</feature>
<evidence type="ECO:0000259" key="6">
    <source>
        <dbReference type="PROSITE" id="PS50850"/>
    </source>
</evidence>
<evidence type="ECO:0000313" key="7">
    <source>
        <dbReference type="EMBL" id="MFG6441533.1"/>
    </source>
</evidence>
<evidence type="ECO:0000256" key="3">
    <source>
        <dbReference type="ARBA" id="ARBA00022989"/>
    </source>
</evidence>
<feature type="transmembrane region" description="Helical" evidence="5">
    <location>
        <begin position="34"/>
        <end position="64"/>
    </location>
</feature>
<gene>
    <name evidence="7" type="ORF">ACG0Z3_12680</name>
</gene>
<feature type="transmembrane region" description="Helical" evidence="5">
    <location>
        <begin position="338"/>
        <end position="360"/>
    </location>
</feature>
<keyword evidence="2 5" id="KW-0812">Transmembrane</keyword>
<reference evidence="7 8" key="1">
    <citation type="submission" date="2024-08" db="EMBL/GenBank/DDBJ databases">
        <authorList>
            <person name="Lu H."/>
        </authorList>
    </citation>
    <scope>NUCLEOTIDE SEQUENCE [LARGE SCALE GENOMIC DNA]</scope>
    <source>
        <strain evidence="7 8">LKC17W</strain>
    </source>
</reference>
<evidence type="ECO:0000256" key="1">
    <source>
        <dbReference type="ARBA" id="ARBA00009617"/>
    </source>
</evidence>
<proteinExistence type="inferred from homology"/>
<dbReference type="EMBL" id="JBIGHW010000006">
    <property type="protein sequence ID" value="MFG6441533.1"/>
    <property type="molecule type" value="Genomic_DNA"/>
</dbReference>
<dbReference type="Pfam" id="PF13347">
    <property type="entry name" value="MFS_2"/>
    <property type="match status" value="1"/>
</dbReference>